<gene>
    <name evidence="1" type="ORF">ROZALSC1DRAFT_24103</name>
</gene>
<organism evidence="1 2">
    <name type="scientific">Rozella allomycis (strain CSF55)</name>
    <dbReference type="NCBI Taxonomy" id="988480"/>
    <lineage>
        <taxon>Eukaryota</taxon>
        <taxon>Fungi</taxon>
        <taxon>Fungi incertae sedis</taxon>
        <taxon>Cryptomycota</taxon>
        <taxon>Cryptomycota incertae sedis</taxon>
        <taxon>Rozella</taxon>
    </lineage>
</organism>
<protein>
    <submittedName>
        <fullName evidence="1">Uncharacterized protein</fullName>
    </submittedName>
</protein>
<proteinExistence type="predicted"/>
<name>A0A4P9YFZ7_ROZAC</name>
<dbReference type="Proteomes" id="UP000281549">
    <property type="component" value="Unassembled WGS sequence"/>
</dbReference>
<dbReference type="PANTHER" id="PTHR48462">
    <property type="entry name" value="PROTEIN, PUTATIVE-RELATED"/>
    <property type="match status" value="1"/>
</dbReference>
<sequence>MPLKPSPLLSSRYPINDIHLVSRKSPNPALLVSVFSESQEFYDTKTKASDIGLVDFGWIFFTNALINSQIQLLLLRSCIGLPKISYFMRTQNRSTVLSGYERFDGLLRNTLEIIVGGVLSDRAWLQASLPIKEGGLGISSAVTCAIPAFIASIVQTTKFRNTIYPMEHDPLTTCSQESFLAIVTESGEPFDYDVLSEVPKPQHFLTQCIHTSSKNSLMSTSLNDREKARLHSVSINYSGAFLNVVPIKSLGLAIESKVFSAALRLSLGLIQYQKSSICPVCFCHSDEMGDHAIACASAERTRCWR</sequence>
<evidence type="ECO:0000313" key="2">
    <source>
        <dbReference type="Proteomes" id="UP000281549"/>
    </source>
</evidence>
<reference evidence="2" key="1">
    <citation type="journal article" date="2018" name="Nat. Microbiol.">
        <title>Leveraging single-cell genomics to expand the fungal tree of life.</title>
        <authorList>
            <person name="Ahrendt S.R."/>
            <person name="Quandt C.A."/>
            <person name="Ciobanu D."/>
            <person name="Clum A."/>
            <person name="Salamov A."/>
            <person name="Andreopoulos B."/>
            <person name="Cheng J.F."/>
            <person name="Woyke T."/>
            <person name="Pelin A."/>
            <person name="Henrissat B."/>
            <person name="Reynolds N.K."/>
            <person name="Benny G.L."/>
            <person name="Smith M.E."/>
            <person name="James T.Y."/>
            <person name="Grigoriev I.V."/>
        </authorList>
    </citation>
    <scope>NUCLEOTIDE SEQUENCE [LARGE SCALE GENOMIC DNA]</scope>
    <source>
        <strain evidence="2">CSF55</strain>
    </source>
</reference>
<dbReference type="EMBL" id="ML005788">
    <property type="protein sequence ID" value="RKP17541.1"/>
    <property type="molecule type" value="Genomic_DNA"/>
</dbReference>
<evidence type="ECO:0000313" key="1">
    <source>
        <dbReference type="EMBL" id="RKP17541.1"/>
    </source>
</evidence>
<dbReference type="PANTHER" id="PTHR48462:SF1">
    <property type="entry name" value="PROTEIN, PUTATIVE-RELATED"/>
    <property type="match status" value="1"/>
</dbReference>
<accession>A0A4P9YFZ7</accession>
<dbReference type="AlphaFoldDB" id="A0A4P9YFZ7"/>